<evidence type="ECO:0000313" key="12">
    <source>
        <dbReference type="EMBL" id="MUG31977.1"/>
    </source>
</evidence>
<comment type="function">
    <text evidence="11">Catalyzes the phosphorylation of the hydroxyl group of 4-methyl-5-beta-hydroxyethylthiazole (THZ).</text>
</comment>
<comment type="pathway">
    <text evidence="3 11">Cofactor biosynthesis; thiamine diphosphate biosynthesis; 4-methyl-5-(2-phosphoethyl)-thiazole from 5-(2-hydroxyethyl)-4-methylthiazole: step 1/1.</text>
</comment>
<evidence type="ECO:0000256" key="5">
    <source>
        <dbReference type="ARBA" id="ARBA00022723"/>
    </source>
</evidence>
<dbReference type="EMBL" id="WFKQ01000002">
    <property type="protein sequence ID" value="MUG31977.1"/>
    <property type="molecule type" value="Genomic_DNA"/>
</dbReference>
<dbReference type="GO" id="GO:0009229">
    <property type="term" value="P:thiamine diphosphate biosynthetic process"/>
    <property type="evidence" value="ECO:0007669"/>
    <property type="project" value="UniProtKB-UniRule"/>
</dbReference>
<dbReference type="RefSeq" id="WP_155586925.1">
    <property type="nucleotide sequence ID" value="NZ_WFKQ01000002.1"/>
</dbReference>
<keyword evidence="5 11" id="KW-0479">Metal-binding</keyword>
<evidence type="ECO:0000256" key="7">
    <source>
        <dbReference type="ARBA" id="ARBA00022777"/>
    </source>
</evidence>
<dbReference type="GO" id="GO:0004417">
    <property type="term" value="F:hydroxyethylthiazole kinase activity"/>
    <property type="evidence" value="ECO:0007669"/>
    <property type="project" value="UniProtKB-UniRule"/>
</dbReference>
<comment type="similarity">
    <text evidence="11">Belongs to the Thz kinase family.</text>
</comment>
<dbReference type="Pfam" id="PF02110">
    <property type="entry name" value="HK"/>
    <property type="match status" value="1"/>
</dbReference>
<evidence type="ECO:0000256" key="6">
    <source>
        <dbReference type="ARBA" id="ARBA00022741"/>
    </source>
</evidence>
<dbReference type="SUPFAM" id="SSF53613">
    <property type="entry name" value="Ribokinase-like"/>
    <property type="match status" value="1"/>
</dbReference>
<gene>
    <name evidence="11 12" type="primary">thiM</name>
    <name evidence="12" type="ORF">GB996_04120</name>
</gene>
<dbReference type="Gene3D" id="3.40.1190.20">
    <property type="match status" value="1"/>
</dbReference>
<feature type="binding site" evidence="11">
    <location>
        <position position="45"/>
    </location>
    <ligand>
        <name>substrate</name>
    </ligand>
</feature>
<keyword evidence="6 11" id="KW-0547">Nucleotide-binding</keyword>
<sequence length="266" mass="28244">MQLPFIESCFHAFKDQSALVHNLTNDVAHNTVANVLLACRASPAMVHDIQEAPDFVCLSDALAINIGTLTQTRLNSMLATAKMAHSKGIPWVLDPVAVGATAFRQQACRQLLSLQPDVIRGNASEILALAGMSSQSRGIDSGDSVAAAHAAAEALTQYAKVVVVTGEIDWVTDGMNRWAINHGHPMMTQVTAIGCALTALIAGFVGANKKAMAQAAVTALCYYGQAAEQAMQIAQGPGSFYIHFLDSLYALQATDVSQQARVTLYE</sequence>
<keyword evidence="4 11" id="KW-0808">Transferase</keyword>
<dbReference type="PIRSF" id="PIRSF000513">
    <property type="entry name" value="Thz_kinase"/>
    <property type="match status" value="1"/>
</dbReference>
<evidence type="ECO:0000256" key="10">
    <source>
        <dbReference type="ARBA" id="ARBA00022977"/>
    </source>
</evidence>
<keyword evidence="10 11" id="KW-0784">Thiamine biosynthesis</keyword>
<dbReference type="GO" id="GO:0000287">
    <property type="term" value="F:magnesium ion binding"/>
    <property type="evidence" value="ECO:0007669"/>
    <property type="project" value="UniProtKB-UniRule"/>
</dbReference>
<dbReference type="GO" id="GO:0008972">
    <property type="term" value="F:phosphomethylpyrimidine kinase activity"/>
    <property type="evidence" value="ECO:0007669"/>
    <property type="project" value="TreeGrafter"/>
</dbReference>
<evidence type="ECO:0000256" key="3">
    <source>
        <dbReference type="ARBA" id="ARBA00004868"/>
    </source>
</evidence>
<dbReference type="GO" id="GO:0008902">
    <property type="term" value="F:hydroxymethylpyrimidine kinase activity"/>
    <property type="evidence" value="ECO:0007669"/>
    <property type="project" value="TreeGrafter"/>
</dbReference>
<accession>A0A844M0D1</accession>
<dbReference type="Proteomes" id="UP000442109">
    <property type="component" value="Unassembled WGS sequence"/>
</dbReference>
<evidence type="ECO:0000256" key="1">
    <source>
        <dbReference type="ARBA" id="ARBA00001771"/>
    </source>
</evidence>
<keyword evidence="9 11" id="KW-0460">Magnesium</keyword>
<proteinExistence type="inferred from homology"/>
<evidence type="ECO:0000256" key="4">
    <source>
        <dbReference type="ARBA" id="ARBA00022679"/>
    </source>
</evidence>
<dbReference type="NCBIfam" id="TIGR00694">
    <property type="entry name" value="thiM"/>
    <property type="match status" value="1"/>
</dbReference>
<dbReference type="NCBIfam" id="NF006830">
    <property type="entry name" value="PRK09355.1"/>
    <property type="match status" value="1"/>
</dbReference>
<organism evidence="12 13">
    <name type="scientific">Psychrobacter sanguinis</name>
    <dbReference type="NCBI Taxonomy" id="861445"/>
    <lineage>
        <taxon>Bacteria</taxon>
        <taxon>Pseudomonadati</taxon>
        <taxon>Pseudomonadota</taxon>
        <taxon>Gammaproteobacteria</taxon>
        <taxon>Moraxellales</taxon>
        <taxon>Moraxellaceae</taxon>
        <taxon>Psychrobacter</taxon>
    </lineage>
</organism>
<dbReference type="InterPro" id="IPR000417">
    <property type="entry name" value="Hyethyz_kinase"/>
</dbReference>
<reference evidence="12 13" key="1">
    <citation type="journal article" date="2019" name="PLoS ONE">
        <title>Pup mortality in New Zealand sea lions (Phocarctos hookeri) at Enderby Island, Auckland Islands, 2013-18.</title>
        <authorList>
            <person name="Michael S.A."/>
            <person name="Hayman D.T.S."/>
            <person name="Gray R."/>
            <person name="Zhang J."/>
            <person name="Rogers L."/>
            <person name="Roe W.D."/>
        </authorList>
    </citation>
    <scope>NUCLEOTIDE SEQUENCE [LARGE SCALE GENOMIC DNA]</scope>
    <source>
        <strain evidence="12 13">SM868</strain>
    </source>
</reference>
<feature type="binding site" evidence="11">
    <location>
        <position position="165"/>
    </location>
    <ligand>
        <name>ATP</name>
        <dbReference type="ChEBI" id="CHEBI:30616"/>
    </ligand>
</feature>
<dbReference type="PANTHER" id="PTHR20858">
    <property type="entry name" value="PHOSPHOMETHYLPYRIMIDINE KINASE"/>
    <property type="match status" value="1"/>
</dbReference>
<dbReference type="AlphaFoldDB" id="A0A844M0D1"/>
<dbReference type="OrthoDB" id="8909021at2"/>
<dbReference type="InterPro" id="IPR029056">
    <property type="entry name" value="Ribokinase-like"/>
</dbReference>
<dbReference type="HAMAP" id="MF_00228">
    <property type="entry name" value="Thz_kinase"/>
    <property type="match status" value="1"/>
</dbReference>
<dbReference type="GO" id="GO:0005524">
    <property type="term" value="F:ATP binding"/>
    <property type="evidence" value="ECO:0007669"/>
    <property type="project" value="UniProtKB-UniRule"/>
</dbReference>
<keyword evidence="13" id="KW-1185">Reference proteome</keyword>
<evidence type="ECO:0000256" key="9">
    <source>
        <dbReference type="ARBA" id="ARBA00022842"/>
    </source>
</evidence>
<name>A0A844M0D1_9GAMM</name>
<dbReference type="PANTHER" id="PTHR20858:SF17">
    <property type="entry name" value="HYDROXYMETHYLPYRIMIDINE_PHOSPHOMETHYLPYRIMIDINE KINASE THI20-RELATED"/>
    <property type="match status" value="1"/>
</dbReference>
<evidence type="ECO:0000256" key="2">
    <source>
        <dbReference type="ARBA" id="ARBA00001946"/>
    </source>
</evidence>
<comment type="catalytic activity">
    <reaction evidence="1 11">
        <text>5-(2-hydroxyethyl)-4-methylthiazole + ATP = 4-methyl-5-(2-phosphooxyethyl)-thiazole + ADP + H(+)</text>
        <dbReference type="Rhea" id="RHEA:24212"/>
        <dbReference type="ChEBI" id="CHEBI:15378"/>
        <dbReference type="ChEBI" id="CHEBI:17957"/>
        <dbReference type="ChEBI" id="CHEBI:30616"/>
        <dbReference type="ChEBI" id="CHEBI:58296"/>
        <dbReference type="ChEBI" id="CHEBI:456216"/>
        <dbReference type="EC" id="2.7.1.50"/>
    </reaction>
</comment>
<dbReference type="PRINTS" id="PR01099">
    <property type="entry name" value="HYETHTZKNASE"/>
</dbReference>
<feature type="binding site" evidence="11">
    <location>
        <position position="120"/>
    </location>
    <ligand>
        <name>ATP</name>
        <dbReference type="ChEBI" id="CHEBI:30616"/>
    </ligand>
</feature>
<dbReference type="EC" id="2.7.1.50" evidence="11"/>
<dbReference type="GO" id="GO:0005829">
    <property type="term" value="C:cytosol"/>
    <property type="evidence" value="ECO:0007669"/>
    <property type="project" value="TreeGrafter"/>
</dbReference>
<dbReference type="CDD" id="cd01170">
    <property type="entry name" value="THZ_kinase"/>
    <property type="match status" value="1"/>
</dbReference>
<keyword evidence="8 11" id="KW-0067">ATP-binding</keyword>
<feature type="binding site" evidence="11">
    <location>
        <position position="192"/>
    </location>
    <ligand>
        <name>substrate</name>
    </ligand>
</feature>
<dbReference type="GO" id="GO:0009228">
    <property type="term" value="P:thiamine biosynthetic process"/>
    <property type="evidence" value="ECO:0007669"/>
    <property type="project" value="UniProtKB-KW"/>
</dbReference>
<evidence type="ECO:0000256" key="11">
    <source>
        <dbReference type="HAMAP-Rule" id="MF_00228"/>
    </source>
</evidence>
<dbReference type="UniPathway" id="UPA00060">
    <property type="reaction ID" value="UER00139"/>
</dbReference>
<evidence type="ECO:0000313" key="13">
    <source>
        <dbReference type="Proteomes" id="UP000442109"/>
    </source>
</evidence>
<comment type="caution">
    <text evidence="12">The sequence shown here is derived from an EMBL/GenBank/DDBJ whole genome shotgun (WGS) entry which is preliminary data.</text>
</comment>
<keyword evidence="7 11" id="KW-0418">Kinase</keyword>
<protein>
    <recommendedName>
        <fullName evidence="11">Hydroxyethylthiazole kinase</fullName>
        <ecNumber evidence="11">2.7.1.50</ecNumber>
    </recommendedName>
    <alternativeName>
        <fullName evidence="11">4-methyl-5-beta-hydroxyethylthiazole kinase</fullName>
        <shortName evidence="11">TH kinase</shortName>
        <shortName evidence="11">Thz kinase</shortName>
    </alternativeName>
</protein>
<evidence type="ECO:0000256" key="8">
    <source>
        <dbReference type="ARBA" id="ARBA00022840"/>
    </source>
</evidence>
<comment type="cofactor">
    <cofactor evidence="2 11">
        <name>Mg(2+)</name>
        <dbReference type="ChEBI" id="CHEBI:18420"/>
    </cofactor>
</comment>